<dbReference type="Pfam" id="PF00990">
    <property type="entry name" value="GGDEF"/>
    <property type="match status" value="1"/>
</dbReference>
<proteinExistence type="predicted"/>
<comment type="cofactor">
    <cofactor evidence="1">
        <name>Mg(2+)</name>
        <dbReference type="ChEBI" id="CHEBI:18420"/>
    </cofactor>
</comment>
<evidence type="ECO:0000259" key="4">
    <source>
        <dbReference type="PROSITE" id="PS50887"/>
    </source>
</evidence>
<feature type="transmembrane region" description="Helical" evidence="2">
    <location>
        <begin position="177"/>
        <end position="197"/>
    </location>
</feature>
<name>A0A1E2UHB7_9GAMM</name>
<gene>
    <name evidence="5" type="ORF">A3196_19075</name>
</gene>
<evidence type="ECO:0000259" key="3">
    <source>
        <dbReference type="PROSITE" id="PS50883"/>
    </source>
</evidence>
<dbReference type="EMBL" id="LVJZ01000005">
    <property type="protein sequence ID" value="ODB92877.1"/>
    <property type="molecule type" value="Genomic_DNA"/>
</dbReference>
<evidence type="ECO:0000313" key="5">
    <source>
        <dbReference type="EMBL" id="ODB92877.1"/>
    </source>
</evidence>
<dbReference type="Gene3D" id="3.20.20.450">
    <property type="entry name" value="EAL domain"/>
    <property type="match status" value="1"/>
</dbReference>
<dbReference type="FunFam" id="3.30.70.270:FF:000001">
    <property type="entry name" value="Diguanylate cyclase domain protein"/>
    <property type="match status" value="1"/>
</dbReference>
<dbReference type="Proteomes" id="UP000094849">
    <property type="component" value="Unassembled WGS sequence"/>
</dbReference>
<reference evidence="5 6" key="1">
    <citation type="submission" date="2016-03" db="EMBL/GenBank/DDBJ databases">
        <title>Chemosynthetic sulphur-oxidizing symbionts of marine invertebrate animals are capable of nitrogen fixation.</title>
        <authorList>
            <person name="Petersen J.M."/>
            <person name="Kemper A."/>
            <person name="Gruber-Vodicka H."/>
            <person name="Cardini U."/>
            <person name="Geest Mvander."/>
            <person name="Kleiner M."/>
            <person name="Bulgheresi S."/>
            <person name="Fussmann M."/>
            <person name="Herbold C."/>
            <person name="Seah B.K.B."/>
            <person name="Antony C.Paul."/>
            <person name="Liu D."/>
            <person name="Belitz A."/>
            <person name="Weber M."/>
        </authorList>
    </citation>
    <scope>NUCLEOTIDE SEQUENCE [LARGE SCALE GENOMIC DNA]</scope>
    <source>
        <strain evidence="5">G_D</strain>
    </source>
</reference>
<sequence length="670" mass="75817">MKPPKIGHLSIGFGVTLLISLGIVGYLSFTGDQMARRHAPQIDAAMEIKHNATMAHLWFEEIISGDRNELIEDVWHYLDESDWYARALLEGGSNQEGTFVPLQSKSMRQQIESVRKALDQFRRIAEERYGNYAASLPGSGIDQKFDQVFAGFIDQADQVKSLLQASINAEMKRFEQITVILVVMLLTTGIIVAVSLFRLEGQRTYYLLTIEQRNKEIESQNNRLDYLAHFDSLCGLPNRTLFIDRLETAITHAKRKLNCVAMLFIDLDRFKSVNDRLGHDNGDKLLTFVAKRIQQSLREDDSVARLGGDEFTVILADLDDRDQATAAAQSVAENITHELAKSYNINGHQVELSASIGIAIYPYDAQEADELVINADHAMYEAKKNTRDSFLFYSDEINKRVKRTLQVEHDLRTAIREQQFTVYFQPQWDLHNDTICGFEALVRWQHPTEGLMLPGEFIQIAEYSGQIAEIDLMVLKMACQQQQQWLKQGLKPGKMAVNISAMLFSQSDIAKIVSSNITEFCLSGHELELELTESAMLHDINHTKEVFKQLGHIGIPLAIDDFGTGYSSMAYLHNLPAKVIKIDRTFIRDIERNKTGQAIVQSMLELAENMGMEAIAEGIETNQEHGFVRSTKCRIGQGYLLGRPMTAEQAHSLLISQQDENVTLMPPREQ</sequence>
<dbReference type="SUPFAM" id="SSF141868">
    <property type="entry name" value="EAL domain-like"/>
    <property type="match status" value="1"/>
</dbReference>
<feature type="transmembrane region" description="Helical" evidence="2">
    <location>
        <begin position="6"/>
        <end position="29"/>
    </location>
</feature>
<dbReference type="InterPro" id="IPR029787">
    <property type="entry name" value="Nucleotide_cyclase"/>
</dbReference>
<keyword evidence="2" id="KW-0812">Transmembrane</keyword>
<dbReference type="GO" id="GO:0003824">
    <property type="term" value="F:catalytic activity"/>
    <property type="evidence" value="ECO:0007669"/>
    <property type="project" value="UniProtKB-ARBA"/>
</dbReference>
<dbReference type="AlphaFoldDB" id="A0A1E2UHB7"/>
<evidence type="ECO:0000313" key="6">
    <source>
        <dbReference type="Proteomes" id="UP000094849"/>
    </source>
</evidence>
<dbReference type="STRING" id="1818881.A3196_19075"/>
<feature type="domain" description="GGDEF" evidence="4">
    <location>
        <begin position="258"/>
        <end position="395"/>
    </location>
</feature>
<dbReference type="InterPro" id="IPR000160">
    <property type="entry name" value="GGDEF_dom"/>
</dbReference>
<dbReference type="NCBIfam" id="TIGR00254">
    <property type="entry name" value="GGDEF"/>
    <property type="match status" value="1"/>
</dbReference>
<accession>A0A1E2UHB7</accession>
<evidence type="ECO:0008006" key="7">
    <source>
        <dbReference type="Google" id="ProtNLM"/>
    </source>
</evidence>
<dbReference type="SMART" id="SM00267">
    <property type="entry name" value="GGDEF"/>
    <property type="match status" value="1"/>
</dbReference>
<protein>
    <recommendedName>
        <fullName evidence="7">Diguanylate cyclase</fullName>
    </recommendedName>
</protein>
<keyword evidence="2" id="KW-0472">Membrane</keyword>
<dbReference type="InterPro" id="IPR043128">
    <property type="entry name" value="Rev_trsase/Diguanyl_cyclase"/>
</dbReference>
<organism evidence="5 6">
    <name type="scientific">Candidatus Thiodiazotropha endoloripes</name>
    <dbReference type="NCBI Taxonomy" id="1818881"/>
    <lineage>
        <taxon>Bacteria</taxon>
        <taxon>Pseudomonadati</taxon>
        <taxon>Pseudomonadota</taxon>
        <taxon>Gammaproteobacteria</taxon>
        <taxon>Chromatiales</taxon>
        <taxon>Sedimenticolaceae</taxon>
        <taxon>Candidatus Thiodiazotropha</taxon>
    </lineage>
</organism>
<keyword evidence="6" id="KW-1185">Reference proteome</keyword>
<dbReference type="InterPro" id="IPR001633">
    <property type="entry name" value="EAL_dom"/>
</dbReference>
<dbReference type="Gene3D" id="3.30.70.270">
    <property type="match status" value="1"/>
</dbReference>
<evidence type="ECO:0000256" key="2">
    <source>
        <dbReference type="SAM" id="Phobius"/>
    </source>
</evidence>
<dbReference type="SUPFAM" id="SSF55073">
    <property type="entry name" value="Nucleotide cyclase"/>
    <property type="match status" value="1"/>
</dbReference>
<dbReference type="PANTHER" id="PTHR44757">
    <property type="entry name" value="DIGUANYLATE CYCLASE DGCP"/>
    <property type="match status" value="1"/>
</dbReference>
<evidence type="ECO:0000256" key="1">
    <source>
        <dbReference type="ARBA" id="ARBA00001946"/>
    </source>
</evidence>
<feature type="domain" description="EAL" evidence="3">
    <location>
        <begin position="404"/>
        <end position="658"/>
    </location>
</feature>
<dbReference type="CDD" id="cd01949">
    <property type="entry name" value="GGDEF"/>
    <property type="match status" value="1"/>
</dbReference>
<comment type="caution">
    <text evidence="5">The sequence shown here is derived from an EMBL/GenBank/DDBJ whole genome shotgun (WGS) entry which is preliminary data.</text>
</comment>
<dbReference type="Pfam" id="PF00563">
    <property type="entry name" value="EAL"/>
    <property type="match status" value="1"/>
</dbReference>
<dbReference type="SMART" id="SM00052">
    <property type="entry name" value="EAL"/>
    <property type="match status" value="1"/>
</dbReference>
<dbReference type="InterPro" id="IPR035919">
    <property type="entry name" value="EAL_sf"/>
</dbReference>
<dbReference type="PROSITE" id="PS50883">
    <property type="entry name" value="EAL"/>
    <property type="match status" value="1"/>
</dbReference>
<dbReference type="CDD" id="cd01948">
    <property type="entry name" value="EAL"/>
    <property type="match status" value="1"/>
</dbReference>
<keyword evidence="2" id="KW-1133">Transmembrane helix</keyword>
<dbReference type="InterPro" id="IPR052155">
    <property type="entry name" value="Biofilm_reg_signaling"/>
</dbReference>
<dbReference type="PROSITE" id="PS50887">
    <property type="entry name" value="GGDEF"/>
    <property type="match status" value="1"/>
</dbReference>
<dbReference type="RefSeq" id="WP_069025071.1">
    <property type="nucleotide sequence ID" value="NZ_LVJZ01000005.1"/>
</dbReference>
<dbReference type="PANTHER" id="PTHR44757:SF2">
    <property type="entry name" value="BIOFILM ARCHITECTURE MAINTENANCE PROTEIN MBAA"/>
    <property type="match status" value="1"/>
</dbReference>